<evidence type="ECO:0000256" key="1">
    <source>
        <dbReference type="SAM" id="Phobius"/>
    </source>
</evidence>
<dbReference type="RefSeq" id="XP_056058536.1">
    <property type="nucleotide sequence ID" value="XM_056203038.1"/>
</dbReference>
<feature type="transmembrane region" description="Helical" evidence="1">
    <location>
        <begin position="6"/>
        <end position="23"/>
    </location>
</feature>
<reference evidence="2" key="1">
    <citation type="journal article" date="2023" name="Access Microbiol">
        <title>De-novo genome assembly for Akanthomyces muscarius, a biocontrol agent of insect agricultural pests.</title>
        <authorList>
            <person name="Erdos Z."/>
            <person name="Studholme D.J."/>
            <person name="Raymond B."/>
            <person name="Sharma M."/>
        </authorList>
    </citation>
    <scope>NUCLEOTIDE SEQUENCE</scope>
    <source>
        <strain evidence="2">Ve6</strain>
    </source>
</reference>
<evidence type="ECO:0000313" key="3">
    <source>
        <dbReference type="Proteomes" id="UP001144673"/>
    </source>
</evidence>
<dbReference type="KEGG" id="amus:LMH87_005338"/>
<proteinExistence type="predicted"/>
<organism evidence="2 3">
    <name type="scientific">Akanthomyces muscarius</name>
    <name type="common">Entomopathogenic fungus</name>
    <name type="synonym">Lecanicillium muscarium</name>
    <dbReference type="NCBI Taxonomy" id="2231603"/>
    <lineage>
        <taxon>Eukaryota</taxon>
        <taxon>Fungi</taxon>
        <taxon>Dikarya</taxon>
        <taxon>Ascomycota</taxon>
        <taxon>Pezizomycotina</taxon>
        <taxon>Sordariomycetes</taxon>
        <taxon>Hypocreomycetidae</taxon>
        <taxon>Hypocreales</taxon>
        <taxon>Cordycipitaceae</taxon>
        <taxon>Akanthomyces</taxon>
    </lineage>
</organism>
<comment type="caution">
    <text evidence="2">The sequence shown here is derived from an EMBL/GenBank/DDBJ whole genome shotgun (WGS) entry which is preliminary data.</text>
</comment>
<evidence type="ECO:0000313" key="2">
    <source>
        <dbReference type="EMBL" id="KAJ4163621.1"/>
    </source>
</evidence>
<sequence>MIYTLNLLASIASAGFGVIAIINPSVLSHSSQVTNGERFYQRMYSARAVTWELLTGILPFYHVRGPAVAAVLATSATVQLADVAIGLGRRDAGMAMGAFLAASVHAVCYWYTL</sequence>
<keyword evidence="1" id="KW-1133">Transmembrane helix</keyword>
<keyword evidence="1" id="KW-0472">Membrane</keyword>
<dbReference type="Proteomes" id="UP001144673">
    <property type="component" value="Chromosome 1"/>
</dbReference>
<gene>
    <name evidence="2" type="ORF">LMH87_005338</name>
</gene>
<feature type="transmembrane region" description="Helical" evidence="1">
    <location>
        <begin position="94"/>
        <end position="112"/>
    </location>
</feature>
<accession>A0A9W8QKI7</accession>
<name>A0A9W8QKI7_AKAMU</name>
<keyword evidence="3" id="KW-1185">Reference proteome</keyword>
<dbReference type="EMBL" id="JAJHUN010000001">
    <property type="protein sequence ID" value="KAJ4163621.1"/>
    <property type="molecule type" value="Genomic_DNA"/>
</dbReference>
<dbReference type="GeneID" id="80892497"/>
<keyword evidence="1" id="KW-0812">Transmembrane</keyword>
<protein>
    <submittedName>
        <fullName evidence="2">Uncharacterized protein</fullName>
    </submittedName>
</protein>
<dbReference type="AlphaFoldDB" id="A0A9W8QKI7"/>